<feature type="region of interest" description="Disordered" evidence="3">
    <location>
        <begin position="1"/>
        <end position="23"/>
    </location>
</feature>
<evidence type="ECO:0000256" key="3">
    <source>
        <dbReference type="SAM" id="MobiDB-lite"/>
    </source>
</evidence>
<dbReference type="PROSITE" id="PS00197">
    <property type="entry name" value="2FE2S_FER_1"/>
    <property type="match status" value="1"/>
</dbReference>
<dbReference type="PROSITE" id="PS51340">
    <property type="entry name" value="MOSC"/>
    <property type="match status" value="1"/>
</dbReference>
<dbReference type="InterPro" id="IPR001041">
    <property type="entry name" value="2Fe-2S_ferredoxin-type"/>
</dbReference>
<evidence type="ECO:0000313" key="8">
    <source>
        <dbReference type="Proteomes" id="UP000799302"/>
    </source>
</evidence>
<dbReference type="GO" id="GO:0016491">
    <property type="term" value="F:oxidoreductase activity"/>
    <property type="evidence" value="ECO:0007669"/>
    <property type="project" value="InterPro"/>
</dbReference>
<dbReference type="SUPFAM" id="SSF52343">
    <property type="entry name" value="Ferredoxin reductase-like, C-terminal NADP-linked domain"/>
    <property type="match status" value="1"/>
</dbReference>
<dbReference type="InterPro" id="IPR017927">
    <property type="entry name" value="FAD-bd_FR_type"/>
</dbReference>
<dbReference type="InterPro" id="IPR011037">
    <property type="entry name" value="Pyrv_Knase-like_insert_dom_sf"/>
</dbReference>
<gene>
    <name evidence="7" type="ORF">BT63DRAFT_481827</name>
</gene>
<evidence type="ECO:0000256" key="2">
    <source>
        <dbReference type="ARBA" id="ARBA00023014"/>
    </source>
</evidence>
<dbReference type="GO" id="GO:0030170">
    <property type="term" value="F:pyridoxal phosphate binding"/>
    <property type="evidence" value="ECO:0007669"/>
    <property type="project" value="InterPro"/>
</dbReference>
<dbReference type="SUPFAM" id="SSF50800">
    <property type="entry name" value="PK beta-barrel domain-like"/>
    <property type="match status" value="1"/>
</dbReference>
<dbReference type="InterPro" id="IPR005302">
    <property type="entry name" value="MoCF_Sase_C"/>
</dbReference>
<keyword evidence="1" id="KW-0408">Iron</keyword>
<dbReference type="Gene3D" id="3.10.20.30">
    <property type="match status" value="1"/>
</dbReference>
<keyword evidence="8" id="KW-1185">Reference proteome</keyword>
<protein>
    <submittedName>
        <fullName evidence="7">PK beta-barrel-protein domain-containing protein-like protein</fullName>
    </submittedName>
</protein>
<feature type="domain" description="MOSC" evidence="5">
    <location>
        <begin position="50"/>
        <end position="187"/>
    </location>
</feature>
<dbReference type="SUPFAM" id="SSF63380">
    <property type="entry name" value="Riboflavin synthase domain-like"/>
    <property type="match status" value="1"/>
</dbReference>
<dbReference type="InterPro" id="IPR039261">
    <property type="entry name" value="FNR_nucleotide-bd"/>
</dbReference>
<name>A0A6A6U154_9PEZI</name>
<dbReference type="PRINTS" id="PR00409">
    <property type="entry name" value="PHDIOXRDTASE"/>
</dbReference>
<dbReference type="SUPFAM" id="SSF54292">
    <property type="entry name" value="2Fe-2S ferredoxin-like"/>
    <property type="match status" value="1"/>
</dbReference>
<keyword evidence="2" id="KW-0411">Iron-sulfur</keyword>
<dbReference type="AlphaFoldDB" id="A0A6A6U154"/>
<dbReference type="Pfam" id="PF03475">
    <property type="entry name" value="YiiM_3-alpha"/>
    <property type="match status" value="1"/>
</dbReference>
<keyword evidence="1" id="KW-0001">2Fe-2S</keyword>
<dbReference type="Pfam" id="PF00111">
    <property type="entry name" value="Fer2"/>
    <property type="match status" value="1"/>
</dbReference>
<dbReference type="InterPro" id="IPR036010">
    <property type="entry name" value="2Fe-2S_ferredoxin-like_sf"/>
</dbReference>
<dbReference type="GO" id="GO:0051537">
    <property type="term" value="F:2 iron, 2 sulfur cluster binding"/>
    <property type="evidence" value="ECO:0007669"/>
    <property type="project" value="UniProtKB-KW"/>
</dbReference>
<dbReference type="Gene3D" id="2.40.30.10">
    <property type="entry name" value="Translation factors"/>
    <property type="match status" value="1"/>
</dbReference>
<dbReference type="OrthoDB" id="5390at2759"/>
<organism evidence="7 8">
    <name type="scientific">Microthyrium microscopicum</name>
    <dbReference type="NCBI Taxonomy" id="703497"/>
    <lineage>
        <taxon>Eukaryota</taxon>
        <taxon>Fungi</taxon>
        <taxon>Dikarya</taxon>
        <taxon>Ascomycota</taxon>
        <taxon>Pezizomycotina</taxon>
        <taxon>Dothideomycetes</taxon>
        <taxon>Dothideomycetes incertae sedis</taxon>
        <taxon>Microthyriales</taxon>
        <taxon>Microthyriaceae</taxon>
        <taxon>Microthyrium</taxon>
    </lineage>
</organism>
<dbReference type="InterPro" id="IPR017938">
    <property type="entry name" value="Riboflavin_synthase-like_b-brl"/>
</dbReference>
<reference evidence="7" key="1">
    <citation type="journal article" date="2020" name="Stud. Mycol.">
        <title>101 Dothideomycetes genomes: a test case for predicting lifestyles and emergence of pathogens.</title>
        <authorList>
            <person name="Haridas S."/>
            <person name="Albert R."/>
            <person name="Binder M."/>
            <person name="Bloem J."/>
            <person name="Labutti K."/>
            <person name="Salamov A."/>
            <person name="Andreopoulos B."/>
            <person name="Baker S."/>
            <person name="Barry K."/>
            <person name="Bills G."/>
            <person name="Bluhm B."/>
            <person name="Cannon C."/>
            <person name="Castanera R."/>
            <person name="Culley D."/>
            <person name="Daum C."/>
            <person name="Ezra D."/>
            <person name="Gonzalez J."/>
            <person name="Henrissat B."/>
            <person name="Kuo A."/>
            <person name="Liang C."/>
            <person name="Lipzen A."/>
            <person name="Lutzoni F."/>
            <person name="Magnuson J."/>
            <person name="Mondo S."/>
            <person name="Nolan M."/>
            <person name="Ohm R."/>
            <person name="Pangilinan J."/>
            <person name="Park H.-J."/>
            <person name="Ramirez L."/>
            <person name="Alfaro M."/>
            <person name="Sun H."/>
            <person name="Tritt A."/>
            <person name="Yoshinaga Y."/>
            <person name="Zwiers L.-H."/>
            <person name="Turgeon B."/>
            <person name="Goodwin S."/>
            <person name="Spatafora J."/>
            <person name="Crous P."/>
            <person name="Grigoriev I."/>
        </authorList>
    </citation>
    <scope>NUCLEOTIDE SEQUENCE</scope>
    <source>
        <strain evidence="7">CBS 115976</strain>
    </source>
</reference>
<dbReference type="PROSITE" id="PS51085">
    <property type="entry name" value="2FE2S_FER_2"/>
    <property type="match status" value="1"/>
</dbReference>
<dbReference type="CDD" id="cd06185">
    <property type="entry name" value="PDR_like"/>
    <property type="match status" value="1"/>
</dbReference>
<proteinExistence type="predicted"/>
<dbReference type="InterPro" id="IPR006058">
    <property type="entry name" value="2Fe2S_fd_BS"/>
</dbReference>
<dbReference type="PROSITE" id="PS51384">
    <property type="entry name" value="FAD_FR"/>
    <property type="match status" value="1"/>
</dbReference>
<evidence type="ECO:0000259" key="5">
    <source>
        <dbReference type="PROSITE" id="PS51340"/>
    </source>
</evidence>
<dbReference type="CDD" id="cd00207">
    <property type="entry name" value="fer2"/>
    <property type="match status" value="1"/>
</dbReference>
<feature type="domain" description="2Fe-2S ferredoxin-type" evidence="4">
    <location>
        <begin position="469"/>
        <end position="560"/>
    </location>
</feature>
<evidence type="ECO:0000259" key="6">
    <source>
        <dbReference type="PROSITE" id="PS51384"/>
    </source>
</evidence>
<dbReference type="Proteomes" id="UP000799302">
    <property type="component" value="Unassembled WGS sequence"/>
</dbReference>
<evidence type="ECO:0000259" key="4">
    <source>
        <dbReference type="PROSITE" id="PS51085"/>
    </source>
</evidence>
<feature type="compositionally biased region" description="Low complexity" evidence="3">
    <location>
        <begin position="1"/>
        <end position="21"/>
    </location>
</feature>
<dbReference type="Pfam" id="PF03473">
    <property type="entry name" value="MOSC"/>
    <property type="match status" value="1"/>
</dbReference>
<dbReference type="Gene3D" id="2.40.33.20">
    <property type="entry name" value="PK beta-barrel domain-like"/>
    <property type="match status" value="1"/>
</dbReference>
<dbReference type="GO" id="GO:0030151">
    <property type="term" value="F:molybdenum ion binding"/>
    <property type="evidence" value="ECO:0007669"/>
    <property type="project" value="InterPro"/>
</dbReference>
<accession>A0A6A6U154</accession>
<dbReference type="PANTHER" id="PTHR30212:SF2">
    <property type="entry name" value="PROTEIN YIIM"/>
    <property type="match status" value="1"/>
</dbReference>
<sequence>MATSDQSSDQSSETSKSSTLSIHHGTLREIRTGRIKPAFNLPNPTAIFKTPVSGPIKVGPLGLQGDQQSFKDHGGIEKALLQYCSAHYEDWEREIPESKSLIGPGGFGENLVCDAVDETSVCVGDVVRIGRTVLVAVTEPRQPCYMLNHRFKCKDMSLRAQESGRTGWLYRVLREGYIEAGDEMVLVARPNPDWSIRRVQHYLYKDMKNEEAMKELVVLDGLGEAIKKLFANRLRKQMENFADRLVGGEEEFSGAWADYVVAQKTYENARILCVVFEAKKPLKEPEPALPGSHVRVKLGGDLVRAYSVVSGNDNRFELGIALSDKSRGGSAYIHDALQVGDNLSISTITSSFPLHPAADRHVFIAGGIGITAFIAAAKQCEEKGWLYHLHYLIRNTADMSFKRYLSELGDNCTIHDKSINQICDVEKILRKTDSLTHVYCCGSQRLMDDVKQKAKANGMNDENLHFEAFEVDASGDPFAACLQKSQKTVKVRGTQTLLDVLRDSGFEVPSSCEVGNCGTCRVSVLKGRVEHRGTGLEDWDKSNAMLSCVSRGIGEIVLDI</sequence>
<evidence type="ECO:0000313" key="7">
    <source>
        <dbReference type="EMBL" id="KAF2666019.1"/>
    </source>
</evidence>
<dbReference type="Gene3D" id="3.40.50.80">
    <property type="entry name" value="Nucleotide-binding domain of ferredoxin-NADP reductase (FNR) module"/>
    <property type="match status" value="1"/>
</dbReference>
<dbReference type="InterPro" id="IPR052353">
    <property type="entry name" value="Benzoxazolinone_Detox_Enz"/>
</dbReference>
<evidence type="ECO:0000256" key="1">
    <source>
        <dbReference type="ARBA" id="ARBA00022714"/>
    </source>
</evidence>
<dbReference type="EMBL" id="MU004239">
    <property type="protein sequence ID" value="KAF2666019.1"/>
    <property type="molecule type" value="Genomic_DNA"/>
</dbReference>
<dbReference type="InterPro" id="IPR005163">
    <property type="entry name" value="Tri_helical_YiiM-like"/>
</dbReference>
<dbReference type="InterPro" id="IPR012675">
    <property type="entry name" value="Beta-grasp_dom_sf"/>
</dbReference>
<dbReference type="PANTHER" id="PTHR30212">
    <property type="entry name" value="PROTEIN YIIM"/>
    <property type="match status" value="1"/>
</dbReference>
<feature type="domain" description="FAD-binding FR-type" evidence="6">
    <location>
        <begin position="254"/>
        <end position="355"/>
    </location>
</feature>
<keyword evidence="1" id="KW-0479">Metal-binding</keyword>